<name>A0A8D8ZZL1_9HEMI</name>
<dbReference type="EMBL" id="HBUF01545801">
    <property type="protein sequence ID" value="CAG6756872.1"/>
    <property type="molecule type" value="Transcribed_RNA"/>
</dbReference>
<dbReference type="EMBL" id="HBUF01545802">
    <property type="protein sequence ID" value="CAG6756873.1"/>
    <property type="molecule type" value="Transcribed_RNA"/>
</dbReference>
<dbReference type="EMBL" id="HBUF01545803">
    <property type="protein sequence ID" value="CAG6756874.1"/>
    <property type="molecule type" value="Transcribed_RNA"/>
</dbReference>
<dbReference type="AlphaFoldDB" id="A0A8D8ZZL1"/>
<reference evidence="1" key="1">
    <citation type="submission" date="2021-05" db="EMBL/GenBank/DDBJ databases">
        <authorList>
            <person name="Alioto T."/>
            <person name="Alioto T."/>
            <person name="Gomez Garrido J."/>
        </authorList>
    </citation>
    <scope>NUCLEOTIDE SEQUENCE</scope>
</reference>
<evidence type="ECO:0000313" key="1">
    <source>
        <dbReference type="EMBL" id="CAG6756874.1"/>
    </source>
</evidence>
<accession>A0A8D8ZZL1</accession>
<sequence>MIVVRKRGGQVRRLKESGGGLRCGKLLIVIVCHRGNLLHRGNSTLCGHCHQSLLYMEVPGLWCGGLYGLGTLGGGAGWWLGQLLLLLLLLLLRQWLTPLCRRLLNWFIISKH</sequence>
<proteinExistence type="predicted"/>
<organism evidence="1">
    <name type="scientific">Cacopsylla melanoneura</name>
    <dbReference type="NCBI Taxonomy" id="428564"/>
    <lineage>
        <taxon>Eukaryota</taxon>
        <taxon>Metazoa</taxon>
        <taxon>Ecdysozoa</taxon>
        <taxon>Arthropoda</taxon>
        <taxon>Hexapoda</taxon>
        <taxon>Insecta</taxon>
        <taxon>Pterygota</taxon>
        <taxon>Neoptera</taxon>
        <taxon>Paraneoptera</taxon>
        <taxon>Hemiptera</taxon>
        <taxon>Sternorrhyncha</taxon>
        <taxon>Psylloidea</taxon>
        <taxon>Psyllidae</taxon>
        <taxon>Psyllinae</taxon>
        <taxon>Cacopsylla</taxon>
    </lineage>
</organism>
<protein>
    <submittedName>
        <fullName evidence="1">Uncharacterized protein</fullName>
    </submittedName>
</protein>